<dbReference type="OrthoDB" id="5620529at2"/>
<accession>A0A7U7G9W8</accession>
<comment type="caution">
    <text evidence="2">The sequence shown here is derived from an EMBL/GenBank/DDBJ whole genome shotgun (WGS) entry which is preliminary data.</text>
</comment>
<dbReference type="Proteomes" id="UP000019184">
    <property type="component" value="Unassembled WGS sequence"/>
</dbReference>
<dbReference type="Pfam" id="PF13612">
    <property type="entry name" value="DDE_Tnp_1_3"/>
    <property type="match status" value="1"/>
</dbReference>
<proteinExistence type="predicted"/>
<protein>
    <submittedName>
        <fullName evidence="2">Transposase</fullName>
    </submittedName>
</protein>
<reference evidence="2 3" key="1">
    <citation type="journal article" date="2014" name="ISME J.">
        <title>Candidatus Competibacter-lineage genomes retrieved from metagenomes reveal functional metabolic diversity.</title>
        <authorList>
            <person name="McIlroy S.J."/>
            <person name="Albertsen M."/>
            <person name="Andresen E.K."/>
            <person name="Saunders A.M."/>
            <person name="Kristiansen R."/>
            <person name="Stokholm-Bjerregaard M."/>
            <person name="Nielsen K.L."/>
            <person name="Nielsen P.H."/>
        </authorList>
    </citation>
    <scope>NUCLEOTIDE SEQUENCE [LARGE SCALE GENOMIC DNA]</scope>
    <source>
        <strain evidence="2 3">Run_B_J11</strain>
    </source>
</reference>
<dbReference type="RefSeq" id="WP_034431420.1">
    <property type="nucleotide sequence ID" value="NZ_CBTK010000067.1"/>
</dbReference>
<evidence type="ECO:0000259" key="1">
    <source>
        <dbReference type="Pfam" id="PF13612"/>
    </source>
</evidence>
<feature type="domain" description="Transposase DDE" evidence="1">
    <location>
        <begin position="107"/>
        <end position="257"/>
    </location>
</feature>
<gene>
    <name evidence="2" type="ORF">BN874_1590001</name>
</gene>
<organism evidence="2 3">
    <name type="scientific">Candidatus Contendobacter odensis Run_B_J11</name>
    <dbReference type="NCBI Taxonomy" id="1400861"/>
    <lineage>
        <taxon>Bacteria</taxon>
        <taxon>Pseudomonadati</taxon>
        <taxon>Pseudomonadota</taxon>
        <taxon>Gammaproteobacteria</taxon>
        <taxon>Candidatus Competibacteraceae</taxon>
        <taxon>Candidatus Contendibacter</taxon>
    </lineage>
</organism>
<name>A0A7U7G9W8_9GAMM</name>
<evidence type="ECO:0000313" key="3">
    <source>
        <dbReference type="Proteomes" id="UP000019184"/>
    </source>
</evidence>
<dbReference type="InterPro" id="IPR025668">
    <property type="entry name" value="Tnp_DDE_dom"/>
</dbReference>
<sequence length="295" mass="33255">MPLEDVIITLFCWIEEHLNPLIGDNRLRLRGFTPKLTDGEVLTMEVVGEFLGLDTDQPIGQYFRQHWPLWFPQRGSRPTFAQQAAHLWAIKQQLHQPLVLDLGAVADPIHLVDGCPLPLCVLTRASRCRGFAGEADSGYCAAKKQFYYGFHGPLMVTMDGVITAWTVTPASGDEREALWDLTDGVQGWVIGDKGSISAFLKAELAATGIDLQTPLRANMTDSRALGVVQRLMTTRRRVETVISQLTERFHFEKIRARDRWHLTSRIARKVLAHTLGIFVNRLLGRSDLQFERLIA</sequence>
<keyword evidence="3" id="KW-1185">Reference proteome</keyword>
<evidence type="ECO:0000313" key="2">
    <source>
        <dbReference type="EMBL" id="CDH44240.1"/>
    </source>
</evidence>
<dbReference type="NCBIfam" id="NF033520">
    <property type="entry name" value="transpos_IS982"/>
    <property type="match status" value="1"/>
</dbReference>
<dbReference type="EMBL" id="CBTK010000067">
    <property type="protein sequence ID" value="CDH44240.1"/>
    <property type="molecule type" value="Genomic_DNA"/>
</dbReference>
<dbReference type="AlphaFoldDB" id="A0A7U7G9W8"/>